<gene>
    <name evidence="1" type="ORF">SAMN04490239_0104</name>
</gene>
<accession>A0A1H4I6K2</accession>
<protein>
    <submittedName>
        <fullName evidence="1">Uncharacterized protein</fullName>
    </submittedName>
</protein>
<evidence type="ECO:0000313" key="2">
    <source>
        <dbReference type="Proteomes" id="UP000183561"/>
    </source>
</evidence>
<sequence length="63" mass="6610">MTENPGTCAGLSVGDIVMLHPEGVSKFKILSVEDDHALIESVISAPGKFPFSVAVKFLVPAPD</sequence>
<name>A0A1H4I6K2_9NOCA</name>
<dbReference type="EMBL" id="FNSV01000001">
    <property type="protein sequence ID" value="SEB29525.1"/>
    <property type="molecule type" value="Genomic_DNA"/>
</dbReference>
<proteinExistence type="predicted"/>
<dbReference type="OrthoDB" id="4469974at2"/>
<reference evidence="2" key="1">
    <citation type="submission" date="2016-10" db="EMBL/GenBank/DDBJ databases">
        <authorList>
            <person name="Varghese N."/>
            <person name="Submissions S."/>
        </authorList>
    </citation>
    <scope>NUCLEOTIDE SEQUENCE [LARGE SCALE GENOMIC DNA]</scope>
    <source>
        <strain evidence="2">DSM 44498</strain>
    </source>
</reference>
<organism evidence="1 2">
    <name type="scientific">Rhodococcus koreensis</name>
    <dbReference type="NCBI Taxonomy" id="99653"/>
    <lineage>
        <taxon>Bacteria</taxon>
        <taxon>Bacillati</taxon>
        <taxon>Actinomycetota</taxon>
        <taxon>Actinomycetes</taxon>
        <taxon>Mycobacteriales</taxon>
        <taxon>Nocardiaceae</taxon>
        <taxon>Rhodococcus</taxon>
    </lineage>
</organism>
<evidence type="ECO:0000313" key="1">
    <source>
        <dbReference type="EMBL" id="SEB29525.1"/>
    </source>
</evidence>
<keyword evidence="2" id="KW-1185">Reference proteome</keyword>
<dbReference type="Proteomes" id="UP000183561">
    <property type="component" value="Unassembled WGS sequence"/>
</dbReference>
<dbReference type="AlphaFoldDB" id="A0A1H4I6K2"/>